<dbReference type="PRINTS" id="PR00081">
    <property type="entry name" value="GDHRDH"/>
</dbReference>
<dbReference type="RefSeq" id="WP_306412886.1">
    <property type="nucleotide sequence ID" value="NZ_JANFPI010000007.1"/>
</dbReference>
<evidence type="ECO:0000313" key="3">
    <source>
        <dbReference type="EMBL" id="MCX8999398.1"/>
    </source>
</evidence>
<sequence>MTESSFCPATRGGDGLGALIGKKLFVAGGGSGMGAAIARLAAARGAHVALAGRSRAKLDGVAATLRDKAIATHAIDLSDQDAVTGAVAAEGPFDHIVTTAGDLTFKPLVDLSEDEINRMLASRFWGPVNIARAAATHLVATGSLIFVSGLAGYRPSAGSAVVGALNLALESLAMGLALELRPRRVNVISPGVIDTPLWSGMGKAERKAFHDRVAAELPAGRIGTVEDIAHAAISLMENGFMTGSVVHVDGGGRIA</sequence>
<accession>A0AAE3SX48</accession>
<keyword evidence="4" id="KW-1185">Reference proteome</keyword>
<gene>
    <name evidence="3" type="ORF">NOF55_20020</name>
</gene>
<dbReference type="PANTHER" id="PTHR43477">
    <property type="entry name" value="DIHYDROANTICAPSIN 7-DEHYDROGENASE"/>
    <property type="match status" value="1"/>
</dbReference>
<dbReference type="Gene3D" id="3.40.50.720">
    <property type="entry name" value="NAD(P)-binding Rossmann-like Domain"/>
    <property type="match status" value="1"/>
</dbReference>
<dbReference type="EMBL" id="JANFPI010000007">
    <property type="protein sequence ID" value="MCX8999398.1"/>
    <property type="molecule type" value="Genomic_DNA"/>
</dbReference>
<dbReference type="InterPro" id="IPR002347">
    <property type="entry name" value="SDR_fam"/>
</dbReference>
<dbReference type="PANTHER" id="PTHR43477:SF1">
    <property type="entry name" value="DIHYDROANTICAPSIN 7-DEHYDROGENASE"/>
    <property type="match status" value="1"/>
</dbReference>
<dbReference type="InterPro" id="IPR036291">
    <property type="entry name" value="NAD(P)-bd_dom_sf"/>
</dbReference>
<protein>
    <submittedName>
        <fullName evidence="3">SDR family oxidoreductase</fullName>
    </submittedName>
</protein>
<dbReference type="InterPro" id="IPR051122">
    <property type="entry name" value="SDR_DHRS6-like"/>
</dbReference>
<dbReference type="Pfam" id="PF13561">
    <property type="entry name" value="adh_short_C2"/>
    <property type="match status" value="1"/>
</dbReference>
<organism evidence="3 4">
    <name type="scientific">Ectorhizobium quercum</name>
    <dbReference type="NCBI Taxonomy" id="2965071"/>
    <lineage>
        <taxon>Bacteria</taxon>
        <taxon>Pseudomonadati</taxon>
        <taxon>Pseudomonadota</taxon>
        <taxon>Alphaproteobacteria</taxon>
        <taxon>Hyphomicrobiales</taxon>
        <taxon>Rhizobiaceae</taxon>
        <taxon>Ectorhizobium</taxon>
    </lineage>
</organism>
<evidence type="ECO:0000256" key="2">
    <source>
        <dbReference type="ARBA" id="ARBA00023002"/>
    </source>
</evidence>
<reference evidence="3" key="1">
    <citation type="submission" date="2022-07" db="EMBL/GenBank/DDBJ databases">
        <title>Ectorhizobium quercum gen.nov., sp. nov.</title>
        <authorList>
            <person name="Ma T."/>
            <person name="Li Y."/>
        </authorList>
    </citation>
    <scope>NUCLEOTIDE SEQUENCE</scope>
    <source>
        <strain evidence="3">BDR2-2</strain>
    </source>
</reference>
<name>A0AAE3SX48_9HYPH</name>
<dbReference type="GO" id="GO:0016491">
    <property type="term" value="F:oxidoreductase activity"/>
    <property type="evidence" value="ECO:0007669"/>
    <property type="project" value="UniProtKB-KW"/>
</dbReference>
<dbReference type="SUPFAM" id="SSF51735">
    <property type="entry name" value="NAD(P)-binding Rossmann-fold domains"/>
    <property type="match status" value="1"/>
</dbReference>
<dbReference type="NCBIfam" id="NF005449">
    <property type="entry name" value="PRK07041.1"/>
    <property type="match status" value="1"/>
</dbReference>
<evidence type="ECO:0000256" key="1">
    <source>
        <dbReference type="ARBA" id="ARBA00006484"/>
    </source>
</evidence>
<proteinExistence type="inferred from homology"/>
<comment type="caution">
    <text evidence="3">The sequence shown here is derived from an EMBL/GenBank/DDBJ whole genome shotgun (WGS) entry which is preliminary data.</text>
</comment>
<dbReference type="Proteomes" id="UP001208771">
    <property type="component" value="Unassembled WGS sequence"/>
</dbReference>
<comment type="similarity">
    <text evidence="1">Belongs to the short-chain dehydrogenases/reductases (SDR) family.</text>
</comment>
<evidence type="ECO:0000313" key="4">
    <source>
        <dbReference type="Proteomes" id="UP001208771"/>
    </source>
</evidence>
<keyword evidence="2" id="KW-0560">Oxidoreductase</keyword>
<dbReference type="AlphaFoldDB" id="A0AAE3SX48"/>